<reference evidence="1" key="1">
    <citation type="submission" date="2022-01" db="EMBL/GenBank/DDBJ databases">
        <title>Alginate degradation mechanism of Vibrio pelagius WXL662.</title>
        <authorList>
            <person name="He X."/>
        </authorList>
    </citation>
    <scope>NUCLEOTIDE SEQUENCE</scope>
    <source>
        <strain evidence="1">WXL662</strain>
    </source>
</reference>
<dbReference type="InterPro" id="IPR038084">
    <property type="entry name" value="PduO/GlcC-like_sf"/>
</dbReference>
<protein>
    <submittedName>
        <fullName evidence="1">Heme-binding protein</fullName>
    </submittedName>
</protein>
<gene>
    <name evidence="1" type="ORF">LZI70_13460</name>
</gene>
<organism evidence="1 2">
    <name type="scientific">Vibrio pelagius</name>
    <dbReference type="NCBI Taxonomy" id="28169"/>
    <lineage>
        <taxon>Bacteria</taxon>
        <taxon>Pseudomonadati</taxon>
        <taxon>Pseudomonadota</taxon>
        <taxon>Gammaproteobacteria</taxon>
        <taxon>Vibrionales</taxon>
        <taxon>Vibrionaceae</taxon>
        <taxon>Vibrio</taxon>
    </lineage>
</organism>
<dbReference type="PANTHER" id="PTHR34309">
    <property type="entry name" value="SLR1406 PROTEIN"/>
    <property type="match status" value="1"/>
</dbReference>
<sequence>MLTLNKAQQAVATAIEIAAQNQQQIAVAVCDAHGELIAFAKMDDVSVQAGLLAKSKAYTSARDRQPSGNLGEWARATGKDMGYWNDSNITGFKGGVPIVSSGRVIGAIGISGLSEEEDELLAQSSISDLQL</sequence>
<dbReference type="SUPFAM" id="SSF143744">
    <property type="entry name" value="GlcG-like"/>
    <property type="match status" value="1"/>
</dbReference>
<dbReference type="PANTHER" id="PTHR34309:SF1">
    <property type="entry name" value="PROTEIN GLCG"/>
    <property type="match status" value="1"/>
</dbReference>
<evidence type="ECO:0000313" key="2">
    <source>
        <dbReference type="Proteomes" id="UP001059120"/>
    </source>
</evidence>
<dbReference type="Pfam" id="PF03928">
    <property type="entry name" value="HbpS-like"/>
    <property type="match status" value="1"/>
</dbReference>
<evidence type="ECO:0000313" key="1">
    <source>
        <dbReference type="EMBL" id="UTT84669.1"/>
    </source>
</evidence>
<dbReference type="InterPro" id="IPR005624">
    <property type="entry name" value="PduO/GlcC-like"/>
</dbReference>
<accession>A0ABY5G3E1</accession>
<dbReference type="EMBL" id="CP090614">
    <property type="protein sequence ID" value="UTT84669.1"/>
    <property type="molecule type" value="Genomic_DNA"/>
</dbReference>
<dbReference type="InterPro" id="IPR052517">
    <property type="entry name" value="GlcG_carb_metab_protein"/>
</dbReference>
<dbReference type="Gene3D" id="3.30.450.150">
    <property type="entry name" value="Haem-degrading domain"/>
    <property type="match status" value="1"/>
</dbReference>
<dbReference type="Proteomes" id="UP001059120">
    <property type="component" value="Chromosome 1"/>
</dbReference>
<dbReference type="RefSeq" id="WP_255230623.1">
    <property type="nucleotide sequence ID" value="NZ_CP090614.1"/>
</dbReference>
<name>A0ABY5G3E1_VIBPE</name>
<keyword evidence="2" id="KW-1185">Reference proteome</keyword>
<proteinExistence type="predicted"/>